<sequence length="201" mass="22806">MAATGIDHLQYVTMYQSVLPDTEGVPPDLRELREDIAHYHINLLEREPLLSWPGSMVESTARVLQLAHHNLGHLEMLLSYLKHLGQMMEKSVKLHEFGHDGLIKTACTIRMTLLSYREQMNPISEYIYPPYSQLPGYEKLQSGAIILGLAQLFKDKNDRRDYQARQSAVEEILQWAESVNKDPDTLTAFISLAKSVAKTGA</sequence>
<dbReference type="EMBL" id="SDIL01000042">
    <property type="protein sequence ID" value="RXK38789.1"/>
    <property type="molecule type" value="Genomic_DNA"/>
</dbReference>
<dbReference type="VEuPathDB" id="FungiDB:TREMEDRAFT_64793"/>
<evidence type="ECO:0000313" key="2">
    <source>
        <dbReference type="Proteomes" id="UP000289152"/>
    </source>
</evidence>
<accession>A0A4Q1BLW1</accession>
<name>A0A4Q1BLW1_TREME</name>
<keyword evidence="2" id="KW-1185">Reference proteome</keyword>
<dbReference type="InParanoid" id="A0A4Q1BLW1"/>
<evidence type="ECO:0000313" key="1">
    <source>
        <dbReference type="EMBL" id="RXK38789.1"/>
    </source>
</evidence>
<dbReference type="Proteomes" id="UP000289152">
    <property type="component" value="Unassembled WGS sequence"/>
</dbReference>
<reference evidence="1 2" key="1">
    <citation type="submission" date="2016-06" db="EMBL/GenBank/DDBJ databases">
        <title>Evolution of pathogenesis and genome organization in the Tremellales.</title>
        <authorList>
            <person name="Cuomo C."/>
            <person name="Litvintseva A."/>
            <person name="Heitman J."/>
            <person name="Chen Y."/>
            <person name="Sun S."/>
            <person name="Springer D."/>
            <person name="Dromer F."/>
            <person name="Young S."/>
            <person name="Zeng Q."/>
            <person name="Chapman S."/>
            <person name="Gujja S."/>
            <person name="Saif S."/>
            <person name="Birren B."/>
        </authorList>
    </citation>
    <scope>NUCLEOTIDE SEQUENCE [LARGE SCALE GENOMIC DNA]</scope>
    <source>
        <strain evidence="1 2">ATCC 28783</strain>
    </source>
</reference>
<proteinExistence type="predicted"/>
<organism evidence="1 2">
    <name type="scientific">Tremella mesenterica</name>
    <name type="common">Jelly fungus</name>
    <dbReference type="NCBI Taxonomy" id="5217"/>
    <lineage>
        <taxon>Eukaryota</taxon>
        <taxon>Fungi</taxon>
        <taxon>Dikarya</taxon>
        <taxon>Basidiomycota</taxon>
        <taxon>Agaricomycotina</taxon>
        <taxon>Tremellomycetes</taxon>
        <taxon>Tremellales</taxon>
        <taxon>Tremellaceae</taxon>
        <taxon>Tremella</taxon>
    </lineage>
</organism>
<comment type="caution">
    <text evidence="1">The sequence shown here is derived from an EMBL/GenBank/DDBJ whole genome shotgun (WGS) entry which is preliminary data.</text>
</comment>
<dbReference type="AlphaFoldDB" id="A0A4Q1BLW1"/>
<gene>
    <name evidence="1" type="ORF">M231_03965</name>
</gene>
<protein>
    <submittedName>
        <fullName evidence="1">Uncharacterized protein</fullName>
    </submittedName>
</protein>